<feature type="non-terminal residue" evidence="1">
    <location>
        <position position="65"/>
    </location>
</feature>
<organism evidence="1 2">
    <name type="scientific">Gigaspora margarita</name>
    <dbReference type="NCBI Taxonomy" id="4874"/>
    <lineage>
        <taxon>Eukaryota</taxon>
        <taxon>Fungi</taxon>
        <taxon>Fungi incertae sedis</taxon>
        <taxon>Mucoromycota</taxon>
        <taxon>Glomeromycotina</taxon>
        <taxon>Glomeromycetes</taxon>
        <taxon>Diversisporales</taxon>
        <taxon>Gigasporaceae</taxon>
        <taxon>Gigaspora</taxon>
    </lineage>
</organism>
<name>A0ABN7XNG9_GIGMA</name>
<reference evidence="1 2" key="1">
    <citation type="submission" date="2021-06" db="EMBL/GenBank/DDBJ databases">
        <authorList>
            <person name="Kallberg Y."/>
            <person name="Tangrot J."/>
            <person name="Rosling A."/>
        </authorList>
    </citation>
    <scope>NUCLEOTIDE SEQUENCE [LARGE SCALE GENOMIC DNA]</scope>
    <source>
        <strain evidence="1 2">120-4 pot B 10/14</strain>
    </source>
</reference>
<proteinExistence type="predicted"/>
<dbReference type="Proteomes" id="UP000789901">
    <property type="component" value="Unassembled WGS sequence"/>
</dbReference>
<evidence type="ECO:0000313" key="2">
    <source>
        <dbReference type="Proteomes" id="UP000789901"/>
    </source>
</evidence>
<feature type="non-terminal residue" evidence="1">
    <location>
        <position position="1"/>
    </location>
</feature>
<dbReference type="EMBL" id="CAJVQB010164930">
    <property type="protein sequence ID" value="CAG8856876.1"/>
    <property type="molecule type" value="Genomic_DNA"/>
</dbReference>
<keyword evidence="2" id="KW-1185">Reference proteome</keyword>
<protein>
    <submittedName>
        <fullName evidence="1">10402_t:CDS:1</fullName>
    </submittedName>
</protein>
<comment type="caution">
    <text evidence="1">The sequence shown here is derived from an EMBL/GenBank/DDBJ whole genome shotgun (WGS) entry which is preliminary data.</text>
</comment>
<evidence type="ECO:0000313" key="1">
    <source>
        <dbReference type="EMBL" id="CAG8856876.1"/>
    </source>
</evidence>
<sequence length="65" mass="7697">SLRQNHEKPIKKILLKLADKAFNSTLSKRTRNIEYDDKSLVTKKQKCEEIVKTVDQEQIARHAYR</sequence>
<accession>A0ABN7XNG9</accession>
<gene>
    <name evidence="1" type="ORF">GMARGA_LOCUS45697</name>
</gene>